<dbReference type="InterPro" id="IPR011234">
    <property type="entry name" value="Fumarylacetoacetase-like_C"/>
</dbReference>
<name>A0A1Q5PMN0_9ACTO</name>
<comment type="similarity">
    <text evidence="1">Belongs to the FAH family.</text>
</comment>
<dbReference type="OrthoDB" id="9805307at2"/>
<feature type="domain" description="Rv2993c-like N-terminal" evidence="4">
    <location>
        <begin position="1"/>
        <end position="53"/>
    </location>
</feature>
<dbReference type="GO" id="GO:0046872">
    <property type="term" value="F:metal ion binding"/>
    <property type="evidence" value="ECO:0007669"/>
    <property type="project" value="UniProtKB-KW"/>
</dbReference>
<dbReference type="STRING" id="1921764.BSR28_02505"/>
<dbReference type="Pfam" id="PF10370">
    <property type="entry name" value="Rv2993c-like_N"/>
    <property type="match status" value="1"/>
</dbReference>
<dbReference type="SUPFAM" id="SSF56529">
    <property type="entry name" value="FAH"/>
    <property type="match status" value="1"/>
</dbReference>
<organism evidence="5 6">
    <name type="scientific">Boudabousia liubingyangii</name>
    <dbReference type="NCBI Taxonomy" id="1921764"/>
    <lineage>
        <taxon>Bacteria</taxon>
        <taxon>Bacillati</taxon>
        <taxon>Actinomycetota</taxon>
        <taxon>Actinomycetes</taxon>
        <taxon>Actinomycetales</taxon>
        <taxon>Actinomycetaceae</taxon>
        <taxon>Boudabousia</taxon>
    </lineage>
</organism>
<evidence type="ECO:0000313" key="6">
    <source>
        <dbReference type="Proteomes" id="UP000186785"/>
    </source>
</evidence>
<protein>
    <recommendedName>
        <fullName evidence="7">2-hydroxyhepta-2,4-diene-1,7-dioate isomerase</fullName>
    </recommendedName>
</protein>
<gene>
    <name evidence="5" type="ORF">BSR29_02645</name>
</gene>
<dbReference type="InterPro" id="IPR036663">
    <property type="entry name" value="Fumarylacetoacetase_C_sf"/>
</dbReference>
<evidence type="ECO:0000259" key="4">
    <source>
        <dbReference type="Pfam" id="PF10370"/>
    </source>
</evidence>
<evidence type="ECO:0000259" key="3">
    <source>
        <dbReference type="Pfam" id="PF01557"/>
    </source>
</evidence>
<dbReference type="Pfam" id="PF01557">
    <property type="entry name" value="FAA_hydrolase"/>
    <property type="match status" value="1"/>
</dbReference>
<dbReference type="EMBL" id="MQSV01000002">
    <property type="protein sequence ID" value="OKL48779.1"/>
    <property type="molecule type" value="Genomic_DNA"/>
</dbReference>
<dbReference type="RefSeq" id="WP_073708787.1">
    <property type="nucleotide sequence ID" value="NZ_MQSU01000002.1"/>
</dbReference>
<keyword evidence="2" id="KW-0479">Metal-binding</keyword>
<reference evidence="5 6" key="1">
    <citation type="submission" date="2016-11" db="EMBL/GenBank/DDBJ databases">
        <title>Actinomyces gypaetusis sp. nov. isolated from the vulture Gypaetus barbatus in Qinghai Tibet Plateau China.</title>
        <authorList>
            <person name="Meng X."/>
        </authorList>
    </citation>
    <scope>NUCLEOTIDE SEQUENCE [LARGE SCALE GENOMIC DNA]</scope>
    <source>
        <strain evidence="5 6">VUL4_2</strain>
    </source>
</reference>
<dbReference type="Gene3D" id="3.90.850.10">
    <property type="entry name" value="Fumarylacetoacetase-like, C-terminal domain"/>
    <property type="match status" value="1"/>
</dbReference>
<feature type="domain" description="Fumarylacetoacetase-like C-terminal" evidence="3">
    <location>
        <begin position="78"/>
        <end position="248"/>
    </location>
</feature>
<proteinExistence type="inferred from homology"/>
<evidence type="ECO:0008006" key="7">
    <source>
        <dbReference type="Google" id="ProtNLM"/>
    </source>
</evidence>
<dbReference type="AlphaFoldDB" id="A0A1Q5PMN0"/>
<evidence type="ECO:0000256" key="1">
    <source>
        <dbReference type="ARBA" id="ARBA00010211"/>
    </source>
</evidence>
<evidence type="ECO:0000313" key="5">
    <source>
        <dbReference type="EMBL" id="OKL48779.1"/>
    </source>
</evidence>
<dbReference type="PANTHER" id="PTHR42796:SF4">
    <property type="entry name" value="FUMARYLACETOACETATE HYDROLASE DOMAIN-CONTAINING PROTEIN 2A"/>
    <property type="match status" value="1"/>
</dbReference>
<evidence type="ECO:0000256" key="2">
    <source>
        <dbReference type="ARBA" id="ARBA00022723"/>
    </source>
</evidence>
<sequence>MRVVRFEINNQIMFGAAEADSDQIVALKGDPLFDQVQPAGPIYSFEEVHLLSPVLPRSKVLGAADSYGPKGSGGAIPFFIKPNTSVIGPDDPILFPGYAEVLRGEVELGVVMKTMAKNLTPEEAKHAIMGYTIINDVTAAGPNVAPLTVAAKGFDTACVIGPWITVDPELDVDNLELSSSVDGETTQQGSTSGMRRTVFELVAEASSITTLLPGDVIATGSLAGAPELAAGKQMECAIAGLGSFRNPVLSR</sequence>
<dbReference type="PANTHER" id="PTHR42796">
    <property type="entry name" value="FUMARYLACETOACETATE HYDROLASE DOMAIN-CONTAINING PROTEIN 2A-RELATED"/>
    <property type="match status" value="1"/>
</dbReference>
<dbReference type="Proteomes" id="UP000186785">
    <property type="component" value="Unassembled WGS sequence"/>
</dbReference>
<dbReference type="GO" id="GO:0044281">
    <property type="term" value="P:small molecule metabolic process"/>
    <property type="evidence" value="ECO:0007669"/>
    <property type="project" value="UniProtKB-ARBA"/>
</dbReference>
<accession>A0A1Q5PMN0</accession>
<dbReference type="InterPro" id="IPR051121">
    <property type="entry name" value="FAH"/>
</dbReference>
<dbReference type="Gene3D" id="2.30.30.370">
    <property type="entry name" value="FAH"/>
    <property type="match status" value="1"/>
</dbReference>
<dbReference type="InterPro" id="IPR018833">
    <property type="entry name" value="Rv2993c-like_N"/>
</dbReference>
<dbReference type="GO" id="GO:0003824">
    <property type="term" value="F:catalytic activity"/>
    <property type="evidence" value="ECO:0007669"/>
    <property type="project" value="InterPro"/>
</dbReference>
<comment type="caution">
    <text evidence="5">The sequence shown here is derived from an EMBL/GenBank/DDBJ whole genome shotgun (WGS) entry which is preliminary data.</text>
</comment>
<keyword evidence="6" id="KW-1185">Reference proteome</keyword>